<comment type="caution">
    <text evidence="1">The sequence shown here is derived from an EMBL/GenBank/DDBJ whole genome shotgun (WGS) entry which is preliminary data.</text>
</comment>
<sequence length="331" mass="38740">MMNEQYNRPIWTTLDQQQRRDVLEQLQSRLPEGFALDRLETFSRYGQTTETGVFTYKGNEFVFVPGDTVTLGWEQWPIELDQATREDLEAGLSELDIRIEEAGSVLLEQMSPVRQACISPMLVERSTHSVGWDAYTPEQLDPEEDEDILEHIEKFKTATYNTLEVDQTCLLKRDGDEIKLYLFNDTDDVQEWKEHYLSRRFTLLSEDEWEYVYGGGCRTLFPWGNHFDYTMKLHHFENRNDPNEKERPYDLNLPNGFGLYFNGDPYQYELTLNADGEDIDKGGDGGNAICGGIGMMLGYLPAATYYRNPYQNELDWAERMSFMHYRRVIRL</sequence>
<evidence type="ECO:0000313" key="2">
    <source>
        <dbReference type="Proteomes" id="UP001597233"/>
    </source>
</evidence>
<dbReference type="InterPro" id="IPR042095">
    <property type="entry name" value="SUMF_sf"/>
</dbReference>
<dbReference type="Proteomes" id="UP001597233">
    <property type="component" value="Unassembled WGS sequence"/>
</dbReference>
<protein>
    <submittedName>
        <fullName evidence="1">Uncharacterized protein</fullName>
    </submittedName>
</protein>
<evidence type="ECO:0000313" key="1">
    <source>
        <dbReference type="EMBL" id="MFD1887257.1"/>
    </source>
</evidence>
<dbReference type="RefSeq" id="WP_347325250.1">
    <property type="nucleotide sequence ID" value="NZ_JBCGUH010000005.1"/>
</dbReference>
<dbReference type="Gene3D" id="3.90.1580.10">
    <property type="entry name" value="paralog of FGE (formylglycine-generating enzyme)"/>
    <property type="match status" value="1"/>
</dbReference>
<keyword evidence="2" id="KW-1185">Reference proteome</keyword>
<gene>
    <name evidence="1" type="ORF">ACFSC9_17320</name>
</gene>
<name>A0ABW4RLR4_9BACL</name>
<dbReference type="InterPro" id="IPR016187">
    <property type="entry name" value="CTDL_fold"/>
</dbReference>
<accession>A0ABW4RLR4</accession>
<dbReference type="EMBL" id="JBHUEH010000023">
    <property type="protein sequence ID" value="MFD1887257.1"/>
    <property type="molecule type" value="Genomic_DNA"/>
</dbReference>
<reference evidence="2" key="1">
    <citation type="journal article" date="2019" name="Int. J. Syst. Evol. Microbiol.">
        <title>The Global Catalogue of Microorganisms (GCM) 10K type strain sequencing project: providing services to taxonomists for standard genome sequencing and annotation.</title>
        <authorList>
            <consortium name="The Broad Institute Genomics Platform"/>
            <consortium name="The Broad Institute Genome Sequencing Center for Infectious Disease"/>
            <person name="Wu L."/>
            <person name="Ma J."/>
        </authorList>
    </citation>
    <scope>NUCLEOTIDE SEQUENCE [LARGE SCALE GENOMIC DNA]</scope>
    <source>
        <strain evidence="2">CCUG 54950</strain>
    </source>
</reference>
<dbReference type="SUPFAM" id="SSF56436">
    <property type="entry name" value="C-type lectin-like"/>
    <property type="match status" value="1"/>
</dbReference>
<organism evidence="1 2">
    <name type="scientific">Paenibacillus wenxiniae</name>
    <dbReference type="NCBI Taxonomy" id="1636843"/>
    <lineage>
        <taxon>Bacteria</taxon>
        <taxon>Bacillati</taxon>
        <taxon>Bacillota</taxon>
        <taxon>Bacilli</taxon>
        <taxon>Bacillales</taxon>
        <taxon>Paenibacillaceae</taxon>
        <taxon>Paenibacillus</taxon>
    </lineage>
</organism>
<proteinExistence type="predicted"/>